<evidence type="ECO:0000313" key="2">
    <source>
        <dbReference type="EMBL" id="KAB7727117.1"/>
    </source>
</evidence>
<sequence length="554" mass="60423">MKHGLRTICFLGFALCLSVSAQAFELIGVIGGDMALRATGTPDGYILTVNLYVDRSKPNASKVDGLFACHIYRRSDGKQIESRNIFDTGKYTNLFEANNPCAKQVSLLITKWTFERDITLSKAIYNDPGGYFIYFERCCRETNPANILNPSQTGMALRLDFFPTAAPNSTPEFTVPEAKYACKEKAFTLSFAAKDADGDQLEYSLVDPLAGFLKPSQVVNIAGDLTVSNVPTVQWAQGSGTKNPIPGVFPLQINGNGLLTLTPSRVGLYLFAVMVTEKRNGTIISQTRREYQIPVVDCELNKSDKPLITTNGSSTTALERCDASPVTLATSATATGFNYQWQLNGKDIAGATSSTLSVTDEGTYTVKKQFPYGCGDESSSDPLKVLPPVPPSAKILTERTQLLFEGDQITLRSVPQPATYRFAWTFGGATSPGSSSLIAAREGTYKLRVTTSDGRCPAEDEIDIVRDIKLFMPSAFTPNGDGTNDTWQVINLTSLDGAEVFVFNRNGGLVYYADKDGRPWDGTYENQKVPAGVYRYLVKAPGRQPQEGALHVIY</sequence>
<comment type="caution">
    <text evidence="2">The sequence shown here is derived from an EMBL/GenBank/DDBJ whole genome shotgun (WGS) entry which is preliminary data.</text>
</comment>
<protein>
    <submittedName>
        <fullName evidence="2">T9SS type B sorting domain-containing protein</fullName>
    </submittedName>
</protein>
<dbReference type="Pfam" id="PF13585">
    <property type="entry name" value="CHU_C"/>
    <property type="match status" value="1"/>
</dbReference>
<organism evidence="2 3">
    <name type="scientific">Rudanella paleaurantiibacter</name>
    <dbReference type="NCBI Taxonomy" id="2614655"/>
    <lineage>
        <taxon>Bacteria</taxon>
        <taxon>Pseudomonadati</taxon>
        <taxon>Bacteroidota</taxon>
        <taxon>Cytophagia</taxon>
        <taxon>Cytophagales</taxon>
        <taxon>Cytophagaceae</taxon>
        <taxon>Rudanella</taxon>
    </lineage>
</organism>
<dbReference type="EMBL" id="WELI01000012">
    <property type="protein sequence ID" value="KAB7727117.1"/>
    <property type="molecule type" value="Genomic_DNA"/>
</dbReference>
<dbReference type="InterPro" id="IPR013783">
    <property type="entry name" value="Ig-like_fold"/>
</dbReference>
<gene>
    <name evidence="2" type="ORF">F5984_23060</name>
</gene>
<dbReference type="Proteomes" id="UP000488299">
    <property type="component" value="Unassembled WGS sequence"/>
</dbReference>
<feature type="signal peptide" evidence="1">
    <location>
        <begin position="1"/>
        <end position="23"/>
    </location>
</feature>
<dbReference type="AlphaFoldDB" id="A0A7J5TTH4"/>
<name>A0A7J5TTH4_9BACT</name>
<evidence type="ECO:0000256" key="1">
    <source>
        <dbReference type="SAM" id="SignalP"/>
    </source>
</evidence>
<reference evidence="2 3" key="1">
    <citation type="submission" date="2019-10" db="EMBL/GenBank/DDBJ databases">
        <title>Rudanella paleaurantiibacter sp. nov., isolated from sludge.</title>
        <authorList>
            <person name="Xu S.Q."/>
        </authorList>
    </citation>
    <scope>NUCLEOTIDE SEQUENCE [LARGE SCALE GENOMIC DNA]</scope>
    <source>
        <strain evidence="2 3">HX-22-17</strain>
    </source>
</reference>
<dbReference type="RefSeq" id="WP_152126577.1">
    <property type="nucleotide sequence ID" value="NZ_WELI01000012.1"/>
</dbReference>
<evidence type="ECO:0000313" key="3">
    <source>
        <dbReference type="Proteomes" id="UP000488299"/>
    </source>
</evidence>
<accession>A0A7J5TTH4</accession>
<feature type="chain" id="PRO_5029896963" evidence="1">
    <location>
        <begin position="24"/>
        <end position="554"/>
    </location>
</feature>
<keyword evidence="1" id="KW-0732">Signal</keyword>
<proteinExistence type="predicted"/>
<dbReference type="InterPro" id="IPR026341">
    <property type="entry name" value="T9SS_type_B"/>
</dbReference>
<dbReference type="Gene3D" id="2.60.40.10">
    <property type="entry name" value="Immunoglobulins"/>
    <property type="match status" value="1"/>
</dbReference>
<keyword evidence="3" id="KW-1185">Reference proteome</keyword>
<dbReference type="NCBIfam" id="TIGR04131">
    <property type="entry name" value="Bac_Flav_CTERM"/>
    <property type="match status" value="1"/>
</dbReference>